<comment type="subunit">
    <text evidence="12">Binds DNA as homodimer. Interacts with protein E1; this interaction greatly increases E1 DNA-binding activity. Interacts with protein L1; this interaction enhances E2-dependent replication and transcription activation. Interacts with protein L2; this interaction inhibits E2 transcriptional activity but not DNA replication function E2. Interacts with protein E7; this interaction inhibits E7 oncogenic activity. Interacts with host TAF1; this interaction modulates E2-dependent transcriptional regulation. Interacts with host BRD4; this interaction mediates E2 transcriptional activation function. Additionally, the interaction with host BRD4 on mitotic chromosomes mediates tethering of the viral genome. Interacts with host TOPBP1; this interaction is required for optimal viral DNA replication.</text>
</comment>
<keyword evidence="3 12" id="KW-0678">Repressor</keyword>
<feature type="region of interest" description="Disordered" evidence="13">
    <location>
        <begin position="200"/>
        <end position="416"/>
    </location>
</feature>
<feature type="cross-link" description="Glycyl lysine isopeptide (Lys-Gly) (interchain with G-Cter in SUMO)" evidence="12">
    <location>
        <position position="425"/>
    </location>
</feature>
<dbReference type="GO" id="GO:0003700">
    <property type="term" value="F:DNA-binding transcription factor activity"/>
    <property type="evidence" value="ECO:0007669"/>
    <property type="project" value="UniProtKB-UniRule"/>
</dbReference>
<evidence type="ECO:0000256" key="13">
    <source>
        <dbReference type="SAM" id="MobiDB-lite"/>
    </source>
</evidence>
<keyword evidence="12" id="KW-1017">Isopeptide bond</keyword>
<feature type="compositionally biased region" description="Gly residues" evidence="13">
    <location>
        <begin position="319"/>
        <end position="329"/>
    </location>
</feature>
<dbReference type="KEGG" id="vg:18937740"/>
<dbReference type="HAMAP" id="MF_04001">
    <property type="entry name" value="PPV_E2"/>
    <property type="match status" value="1"/>
</dbReference>
<evidence type="ECO:0000256" key="12">
    <source>
        <dbReference type="HAMAP-Rule" id="MF_04001"/>
    </source>
</evidence>
<comment type="caution">
    <text evidence="12">Lacks conserved residue(s) required for the propagation of feature annotation.</text>
</comment>
<comment type="PTM">
    <text evidence="12">Sumoylation plays a regulatory role in E2 transcriptional activity.</text>
</comment>
<dbReference type="SUPFAM" id="SSF54957">
    <property type="entry name" value="Viral DNA-binding domain"/>
    <property type="match status" value="1"/>
</dbReference>
<dbReference type="Proteomes" id="UP000119242">
    <property type="component" value="Segment"/>
</dbReference>
<dbReference type="InterPro" id="IPR042504">
    <property type="entry name" value="Regulatory_protein_E2_N_2"/>
</dbReference>
<comment type="function">
    <text evidence="12">Plays a role in the initiation of viral DNA replication. A dimer of E2 interacts with a dimer of E1 in order to improve specificity of E1 DNA binding activity. Once the complex recognizes and binds DNA at specific sites, the E2 dimer is removed from DNA. E2 also regulates viral transcription through binding to the E2RE response element (5'-ACCNNNNNNGGT-3') present in multiple copies in the regulatory regions of the viral genome. Activates or represses transcription depending on E2RE's position with regards to proximal promoter elements including the TATA-box. Repression occurs by sterically hindering the assembly of the transcription initiation complex.</text>
</comment>
<feature type="compositionally biased region" description="Gly residues" evidence="13">
    <location>
        <begin position="393"/>
        <end position="402"/>
    </location>
</feature>
<organism evidence="16 17">
    <name type="scientific">Canis familiaris papillomavirus 13</name>
    <dbReference type="NCBI Taxonomy" id="1226723"/>
    <lineage>
        <taxon>Viruses</taxon>
        <taxon>Monodnaviria</taxon>
        <taxon>Shotokuvirae</taxon>
        <taxon>Cossaviricota</taxon>
        <taxon>Papovaviricetes</taxon>
        <taxon>Zurhausenvirales</taxon>
        <taxon>Papillomaviridae</taxon>
        <taxon>Firstpapillomavirinae</taxon>
        <taxon>Taupapillomavirus</taxon>
        <taxon>Taupapillomavirus 2</taxon>
    </lineage>
</organism>
<dbReference type="Gene3D" id="3.30.70.330">
    <property type="match status" value="1"/>
</dbReference>
<proteinExistence type="inferred from homology"/>
<dbReference type="SUPFAM" id="SSF51332">
    <property type="entry name" value="E2 regulatory, transactivation domain"/>
    <property type="match status" value="1"/>
</dbReference>
<dbReference type="Pfam" id="PF00508">
    <property type="entry name" value="PPV_E2_N"/>
    <property type="match status" value="1"/>
</dbReference>
<dbReference type="InterPro" id="IPR033668">
    <property type="entry name" value="Reg_prot_E2"/>
</dbReference>
<evidence type="ECO:0000256" key="6">
    <source>
        <dbReference type="ARBA" id="ARBA00022562"/>
    </source>
</evidence>
<dbReference type="InterPro" id="IPR012677">
    <property type="entry name" value="Nucleotide-bd_a/b_plait_sf"/>
</dbReference>
<keyword evidence="8 12" id="KW-0805">Transcription regulation</keyword>
<accession>J7JMM2</accession>
<evidence type="ECO:0000256" key="2">
    <source>
        <dbReference type="ARBA" id="ARBA00007794"/>
    </source>
</evidence>
<dbReference type="GO" id="GO:0042025">
    <property type="term" value="C:host cell nucleus"/>
    <property type="evidence" value="ECO:0007669"/>
    <property type="project" value="UniProtKB-SubCell"/>
</dbReference>
<evidence type="ECO:0000256" key="11">
    <source>
        <dbReference type="ARBA" id="ARBA00023163"/>
    </source>
</evidence>
<dbReference type="GO" id="GO:0006260">
    <property type="term" value="P:DNA replication"/>
    <property type="evidence" value="ECO:0007669"/>
    <property type="project" value="UniProtKB-KW"/>
</dbReference>
<dbReference type="RefSeq" id="YP_009021237.1">
    <property type="nucleotide sequence ID" value="NC_023852.1"/>
</dbReference>
<evidence type="ECO:0000313" key="17">
    <source>
        <dbReference type="Proteomes" id="UP000119242"/>
    </source>
</evidence>
<keyword evidence="7 12" id="KW-0235">DNA replication</keyword>
<dbReference type="GO" id="GO:0006351">
    <property type="term" value="P:DNA-templated transcription"/>
    <property type="evidence" value="ECO:0007669"/>
    <property type="project" value="UniProtKB-UniRule"/>
</dbReference>
<evidence type="ECO:0000256" key="5">
    <source>
        <dbReference type="ARBA" id="ARBA00022553"/>
    </source>
</evidence>
<dbReference type="GO" id="GO:0039693">
    <property type="term" value="P:viral DNA genome replication"/>
    <property type="evidence" value="ECO:0007669"/>
    <property type="project" value="UniProtKB-UniRule"/>
</dbReference>
<feature type="compositionally biased region" description="Basic and acidic residues" evidence="13">
    <location>
        <begin position="240"/>
        <end position="256"/>
    </location>
</feature>
<feature type="compositionally biased region" description="Basic residues" evidence="13">
    <location>
        <begin position="330"/>
        <end position="348"/>
    </location>
</feature>
<feature type="domain" description="Papillomavirus E2 C-terminal" evidence="15">
    <location>
        <begin position="420"/>
        <end position="493"/>
    </location>
</feature>
<feature type="compositionally biased region" description="Low complexity" evidence="13">
    <location>
        <begin position="200"/>
        <end position="209"/>
    </location>
</feature>
<evidence type="ECO:0000256" key="1">
    <source>
        <dbReference type="ARBA" id="ARBA00004147"/>
    </source>
</evidence>
<comment type="PTM">
    <text evidence="12">Phosphorylated.</text>
</comment>
<dbReference type="OrthoDB" id="15886at10239"/>
<reference evidence="16 17" key="1">
    <citation type="journal article" date="2012" name="J. Virol.">
        <title>Entire genomic sequence of novel canine papillomavirus type 13.</title>
        <authorList>
            <person name="Lange C.E."/>
            <person name="Ackermann M."/>
            <person name="Favrot C."/>
            <person name="Tobler K."/>
        </authorList>
    </citation>
    <scope>NUCLEOTIDE SEQUENCE [LARGE SCALE GENOMIC DNA]</scope>
    <source>
        <strain evidence="16">Zurich/2011</strain>
    </source>
</reference>
<dbReference type="InterPro" id="IPR035975">
    <property type="entry name" value="E2/EBNA1_C_sf"/>
</dbReference>
<keyword evidence="17" id="KW-1185">Reference proteome</keyword>
<keyword evidence="9 12" id="KW-0238">DNA-binding</keyword>
<dbReference type="InterPro" id="IPR042503">
    <property type="entry name" value="Regulatory_protein_E2_N_1"/>
</dbReference>
<keyword evidence="6 12" id="KW-1048">Host nucleus</keyword>
<comment type="similarity">
    <text evidence="12">Belongs to the papillomaviridae E2 protein family.</text>
</comment>
<dbReference type="EMBL" id="JX141478">
    <property type="protein sequence ID" value="AFQ52495.1"/>
    <property type="molecule type" value="Genomic_DNA"/>
</dbReference>
<keyword evidence="4 12" id="KW-0244">Early protein</keyword>
<dbReference type="Pfam" id="PF00511">
    <property type="entry name" value="PPV_E2_C"/>
    <property type="match status" value="1"/>
</dbReference>
<evidence type="ECO:0000259" key="14">
    <source>
        <dbReference type="Pfam" id="PF00508"/>
    </source>
</evidence>
<evidence type="ECO:0000256" key="4">
    <source>
        <dbReference type="ARBA" id="ARBA00022518"/>
    </source>
</evidence>
<dbReference type="Gene3D" id="1.10.287.30">
    <property type="entry name" value="E2 (early) protein, N terminal domain, subdomain 1"/>
    <property type="match status" value="1"/>
</dbReference>
<keyword evidence="11 12" id="KW-0804">Transcription</keyword>
<evidence type="ECO:0000256" key="7">
    <source>
        <dbReference type="ARBA" id="ARBA00022705"/>
    </source>
</evidence>
<keyword evidence="10 12" id="KW-0010">Activator</keyword>
<evidence type="ECO:0000256" key="3">
    <source>
        <dbReference type="ARBA" id="ARBA00022491"/>
    </source>
</evidence>
<comment type="subcellular location">
    <subcellularLocation>
        <location evidence="1 12">Host nucleus</location>
    </subcellularLocation>
</comment>
<comment type="similarity">
    <text evidence="2">Belongs to the papillomaviridae E8^E2C protein family.</text>
</comment>
<dbReference type="GO" id="GO:0000166">
    <property type="term" value="F:nucleotide binding"/>
    <property type="evidence" value="ECO:0007669"/>
    <property type="project" value="UniProtKB-UniRule"/>
</dbReference>
<name>J7JMM2_9PAPI</name>
<evidence type="ECO:0000313" key="16">
    <source>
        <dbReference type="EMBL" id="AFQ52495.1"/>
    </source>
</evidence>
<keyword evidence="5 12" id="KW-0597">Phosphoprotein</keyword>
<evidence type="ECO:0000256" key="8">
    <source>
        <dbReference type="ARBA" id="ARBA00023015"/>
    </source>
</evidence>
<sequence length="501" mass="55555">MENLHTRFDVVQEVLFQHYEQGSHKLSDHALFWEAKRREAIMLFFARKRQMPRLGFQPVPALSVSEGNAKDAIKMGLLLSSLQKSPYGDEPWRITDVSLEMLNTEPKDCFKKNGITVEVHYDNDPDNAAHYTSWSEIYYQNVDDDWVKVRGRVNYEGLFFVDEDGEERYYVRFQKDAERYGVTGMWRVHYKQSIISASVSSSGAAPAPSTHHAQTWWPDWPDAAPDSSTGSTGQRSSSSESREGSEDPWERRERRLAGTRRGRGGGRGGGRGRGPEASPSPAPTPSALPVQGDLPQSRQREEEEEEGGPRPHQACWENGGEGPSRGSGGIKRRGTGSRGRPPKKKFCRGGRQQGEFHTPSPPTLQSSSFTSPGGDFRGGPHPPRLSLTLLDGKVGGRSGQFGGHPPQGPGQAPAQAGGFPVIVLKGPGNSLKCFRLRCRRGHSQKFLCISTGYTWVCGEGDKVGRQRLMIGFRDEGQRSFFLKNVKIPSTFDLSFGMFDSL</sequence>
<dbReference type="Gene3D" id="2.170.200.10">
    <property type="entry name" value="Papillomavirus E2 early protein domain"/>
    <property type="match status" value="1"/>
</dbReference>
<gene>
    <name evidence="12" type="primary">E2</name>
</gene>
<evidence type="ECO:0000256" key="9">
    <source>
        <dbReference type="ARBA" id="ARBA00023125"/>
    </source>
</evidence>
<feature type="compositionally biased region" description="Low complexity" evidence="13">
    <location>
        <begin position="227"/>
        <end position="239"/>
    </location>
</feature>
<evidence type="ECO:0000256" key="10">
    <source>
        <dbReference type="ARBA" id="ARBA00023159"/>
    </source>
</evidence>
<dbReference type="InterPro" id="IPR036050">
    <property type="entry name" value="Regulatory_protein_E2_N"/>
</dbReference>
<dbReference type="GO" id="GO:0003677">
    <property type="term" value="F:DNA binding"/>
    <property type="evidence" value="ECO:0007669"/>
    <property type="project" value="UniProtKB-UniRule"/>
</dbReference>
<feature type="domain" description="Papillomavirus E2 N-terminal" evidence="14">
    <location>
        <begin position="1"/>
        <end position="199"/>
    </location>
</feature>
<dbReference type="InterPro" id="IPR001866">
    <property type="entry name" value="PPV_E2_N"/>
</dbReference>
<evidence type="ECO:0000259" key="15">
    <source>
        <dbReference type="Pfam" id="PF00511"/>
    </source>
</evidence>
<protein>
    <recommendedName>
        <fullName evidence="12">Regulatory protein E2</fullName>
    </recommendedName>
</protein>
<dbReference type="GO" id="GO:0006275">
    <property type="term" value="P:regulation of DNA replication"/>
    <property type="evidence" value="ECO:0007669"/>
    <property type="project" value="UniProtKB-UniRule"/>
</dbReference>
<keyword evidence="12" id="KW-0832">Ubl conjugation</keyword>
<dbReference type="InterPro" id="IPR000427">
    <property type="entry name" value="Papillomavirus_E2_C"/>
</dbReference>
<feature type="region of interest" description="DNA-binding domain" evidence="12">
    <location>
        <begin position="418"/>
        <end position="501"/>
    </location>
</feature>